<evidence type="ECO:0000256" key="2">
    <source>
        <dbReference type="ARBA" id="ARBA00022898"/>
    </source>
</evidence>
<reference evidence="4 5" key="1">
    <citation type="journal article" date="2018" name="IMA Fungus">
        <title>IMA Genome-F 9: Draft genome sequence of Annulohypoxylon stygium, Aspergillus mulundensis, Berkeleyomyces basicola (syn. Thielaviopsis basicola), Ceratocystis smalleyi, two Cercospora beticola strains, Coleophoma cylindrospora, Fusarium fracticaudum, Phialophora cf. hyalina, and Morchella septimelata.</title>
        <authorList>
            <person name="Wingfield B.D."/>
            <person name="Bills G.F."/>
            <person name="Dong Y."/>
            <person name="Huang W."/>
            <person name="Nel W.J."/>
            <person name="Swalarsk-Parry B.S."/>
            <person name="Vaghefi N."/>
            <person name="Wilken P.M."/>
            <person name="An Z."/>
            <person name="de Beer Z.W."/>
            <person name="De Vos L."/>
            <person name="Chen L."/>
            <person name="Duong T.A."/>
            <person name="Gao Y."/>
            <person name="Hammerbacher A."/>
            <person name="Kikkert J.R."/>
            <person name="Li Y."/>
            <person name="Li H."/>
            <person name="Li K."/>
            <person name="Li Q."/>
            <person name="Liu X."/>
            <person name="Ma X."/>
            <person name="Naidoo K."/>
            <person name="Pethybridge S.J."/>
            <person name="Sun J."/>
            <person name="Steenkamp E.T."/>
            <person name="van der Nest M.A."/>
            <person name="van Wyk S."/>
            <person name="Wingfield M.J."/>
            <person name="Xiong C."/>
            <person name="Yue Q."/>
            <person name="Zhang X."/>
        </authorList>
    </citation>
    <scope>NUCLEOTIDE SEQUENCE [LARGE SCALE GENOMIC DNA]</scope>
    <source>
        <strain evidence="4 5">BP5796</strain>
    </source>
</reference>
<dbReference type="EMBL" id="PDLN01000028">
    <property type="protein sequence ID" value="RDW56381.1"/>
    <property type="molecule type" value="Genomic_DNA"/>
</dbReference>
<protein>
    <recommendedName>
        <fullName evidence="6">Cystathionine gamma-synthase</fullName>
    </recommendedName>
</protein>
<dbReference type="PANTHER" id="PTHR42699:SF1">
    <property type="entry name" value="CYSTATHIONINE GAMMA-SYNTHASE-RELATED"/>
    <property type="match status" value="1"/>
</dbReference>
<comment type="caution">
    <text evidence="4">The sequence shown here is derived from an EMBL/GenBank/DDBJ whole genome shotgun (WGS) entry which is preliminary data.</text>
</comment>
<keyword evidence="2 3" id="KW-0663">Pyridoxal phosphate</keyword>
<dbReference type="Gene3D" id="3.40.640.10">
    <property type="entry name" value="Type I PLP-dependent aspartate aminotransferase-like (Major domain)"/>
    <property type="match status" value="1"/>
</dbReference>
<dbReference type="SUPFAM" id="SSF53383">
    <property type="entry name" value="PLP-dependent transferases"/>
    <property type="match status" value="1"/>
</dbReference>
<keyword evidence="5" id="KW-1185">Reference proteome</keyword>
<dbReference type="PANTHER" id="PTHR42699">
    <property type="match status" value="1"/>
</dbReference>
<dbReference type="AlphaFoldDB" id="A0A3D8Q3A0"/>
<name>A0A3D8Q3A0_9HELO</name>
<dbReference type="InterPro" id="IPR015421">
    <property type="entry name" value="PyrdxlP-dep_Trfase_major"/>
</dbReference>
<dbReference type="Proteomes" id="UP000256328">
    <property type="component" value="Unassembled WGS sequence"/>
</dbReference>
<dbReference type="GO" id="GO:0019346">
    <property type="term" value="P:transsulfuration"/>
    <property type="evidence" value="ECO:0007669"/>
    <property type="project" value="InterPro"/>
</dbReference>
<dbReference type="InterPro" id="IPR015422">
    <property type="entry name" value="PyrdxlP-dep_Trfase_small"/>
</dbReference>
<dbReference type="OrthoDB" id="10047078at2759"/>
<evidence type="ECO:0000313" key="4">
    <source>
        <dbReference type="EMBL" id="RDW56381.1"/>
    </source>
</evidence>
<organism evidence="4 5">
    <name type="scientific">Coleophoma crateriformis</name>
    <dbReference type="NCBI Taxonomy" id="565419"/>
    <lineage>
        <taxon>Eukaryota</taxon>
        <taxon>Fungi</taxon>
        <taxon>Dikarya</taxon>
        <taxon>Ascomycota</taxon>
        <taxon>Pezizomycotina</taxon>
        <taxon>Leotiomycetes</taxon>
        <taxon>Helotiales</taxon>
        <taxon>Dermateaceae</taxon>
        <taxon>Coleophoma</taxon>
    </lineage>
</organism>
<evidence type="ECO:0000313" key="5">
    <source>
        <dbReference type="Proteomes" id="UP000256328"/>
    </source>
</evidence>
<dbReference type="InterPro" id="IPR051750">
    <property type="entry name" value="Trans-sulfuration_enzymes"/>
</dbReference>
<dbReference type="GO" id="GO:0003962">
    <property type="term" value="F:cystathionine gamma-synthase activity"/>
    <property type="evidence" value="ECO:0007669"/>
    <property type="project" value="TreeGrafter"/>
</dbReference>
<evidence type="ECO:0000256" key="3">
    <source>
        <dbReference type="RuleBase" id="RU362118"/>
    </source>
</evidence>
<evidence type="ECO:0000256" key="1">
    <source>
        <dbReference type="ARBA" id="ARBA00001933"/>
    </source>
</evidence>
<evidence type="ECO:0008006" key="6">
    <source>
        <dbReference type="Google" id="ProtNLM"/>
    </source>
</evidence>
<dbReference type="Gene3D" id="3.90.1150.10">
    <property type="entry name" value="Aspartate Aminotransferase, domain 1"/>
    <property type="match status" value="1"/>
</dbReference>
<accession>A0A3D8Q3A0</accession>
<proteinExistence type="inferred from homology"/>
<dbReference type="GO" id="GO:0030170">
    <property type="term" value="F:pyridoxal phosphate binding"/>
    <property type="evidence" value="ECO:0007669"/>
    <property type="project" value="InterPro"/>
</dbReference>
<dbReference type="Pfam" id="PF01053">
    <property type="entry name" value="Cys_Met_Meta_PP"/>
    <property type="match status" value="1"/>
</dbReference>
<dbReference type="InterPro" id="IPR015424">
    <property type="entry name" value="PyrdxlP-dep_Trfase"/>
</dbReference>
<gene>
    <name evidence="4" type="ORF">BP5796_13203</name>
</gene>
<comment type="similarity">
    <text evidence="3">Belongs to the trans-sulfuration enzymes family.</text>
</comment>
<dbReference type="InterPro" id="IPR000277">
    <property type="entry name" value="Cys/Met-Metab_PyrdxlP-dep_enz"/>
</dbReference>
<sequence length="554" mass="61840">MVVLKPQSAFGHAPPPQTPYSFVTNVPEWDQLRRVRDGDMTAMAGVVHIYPRFSPTQFVAQLGQKIAQKVGREGMGTFVYLNPIMIPYTRRHVTLEHRKEHVIKPEDLTFKVFDVAGHRLYVVFYNPTQTFGIMESWGQPGLGISIRGAEQLLKGVCSMTEVPFELENLPKPTFTPESWAHVGLRERIDDLIHRAAIDPAKVTCEPKDVFLHPSGMAAVYCTTNLLLEYRPGTAMVLGVVFHNTYHHLYEEAPNGLKHIGKVDSDAIDGMEAWLEEEKEAGRPVSFAIVEFPGNPTLDTPDLHRLKNLSEKYGFVLIVDDTVGSFANVDVFACADILLTSLTKSFSGYANVMGGSVVLNPLSPHYSALAPKLVSSHRNELFAADAQVLLSNSQDYLARTRRLNRNAAAMTSFFQRYVADSDSPVTKVQYPTFLPTKPNLNAYLRRSTPELPEPGYGCLFTVEFESTDTAEAFYNRCGFYSSPHLGGHVTIMFAYNMTTWGRKLEDRSYFREIGAKEEGIRFSAGLEDVEDLIDTIKDALDVAAEVKKAGKKEEA</sequence>
<comment type="cofactor">
    <cofactor evidence="1 3">
        <name>pyridoxal 5'-phosphate</name>
        <dbReference type="ChEBI" id="CHEBI:597326"/>
    </cofactor>
</comment>